<accession>A0AAV9JH41</accession>
<sequence length="356" mass="37708">MSYPSVPSARVTGTVAATSTDLGTTNDVVNGGVAADSFTVPDFTNLKPALSTIVPSTKALLEYNRALIDVQLSMTGGTYKGTTPKEPNVKSVASIFEDLKAEGKTLDLREEALGKREVEVKIFGGVLGEREEALVKREAELKKTLDDAKKTRTEMQATTSSFPQAGMARGRGGVAETANNGIYSAPSVTMIAEELKAEVQQLDLREEALGKRETELQKREERLARSDKGGMEKALNDKDQTIAGLEEALIDVKELAAAFRYEFHDVLKKKSAAQLGISAAPVVAKASFRGRGRGGQRGWRGGRARGSYAGKRTDGGDSEHREGAKPGKGQGFGGRGLEGGRGRGGGRGGGRGTFGC</sequence>
<keyword evidence="1" id="KW-0175">Coiled coil</keyword>
<proteinExistence type="predicted"/>
<keyword evidence="4" id="KW-1185">Reference proteome</keyword>
<feature type="compositionally biased region" description="Gly residues" evidence="2">
    <location>
        <begin position="326"/>
        <end position="356"/>
    </location>
</feature>
<evidence type="ECO:0000313" key="3">
    <source>
        <dbReference type="EMBL" id="KAK4543826.1"/>
    </source>
</evidence>
<evidence type="ECO:0000313" key="4">
    <source>
        <dbReference type="Proteomes" id="UP001324427"/>
    </source>
</evidence>
<dbReference type="Proteomes" id="UP001324427">
    <property type="component" value="Unassembled WGS sequence"/>
</dbReference>
<evidence type="ECO:0000256" key="1">
    <source>
        <dbReference type="SAM" id="Coils"/>
    </source>
</evidence>
<gene>
    <name evidence="3" type="ORF">LTR36_004859</name>
</gene>
<protein>
    <submittedName>
        <fullName evidence="3">Uncharacterized protein</fullName>
    </submittedName>
</protein>
<comment type="caution">
    <text evidence="3">The sequence shown here is derived from an EMBL/GenBank/DDBJ whole genome shotgun (WGS) entry which is preliminary data.</text>
</comment>
<reference evidence="3 4" key="1">
    <citation type="submission" date="2021-11" db="EMBL/GenBank/DDBJ databases">
        <title>Black yeast isolated from Biological Soil Crust.</title>
        <authorList>
            <person name="Kurbessoian T."/>
        </authorList>
    </citation>
    <scope>NUCLEOTIDE SEQUENCE [LARGE SCALE GENOMIC DNA]</scope>
    <source>
        <strain evidence="3 4">CCFEE 5522</strain>
    </source>
</reference>
<evidence type="ECO:0000256" key="2">
    <source>
        <dbReference type="SAM" id="MobiDB-lite"/>
    </source>
</evidence>
<feature type="coiled-coil region" evidence="1">
    <location>
        <begin position="131"/>
        <end position="158"/>
    </location>
</feature>
<name>A0AAV9JH41_9PEZI</name>
<feature type="compositionally biased region" description="Basic and acidic residues" evidence="2">
    <location>
        <begin position="311"/>
        <end position="325"/>
    </location>
</feature>
<feature type="region of interest" description="Disordered" evidence="2">
    <location>
        <begin position="290"/>
        <end position="356"/>
    </location>
</feature>
<dbReference type="AlphaFoldDB" id="A0AAV9JH41"/>
<organism evidence="3 4">
    <name type="scientific">Oleoguttula mirabilis</name>
    <dbReference type="NCBI Taxonomy" id="1507867"/>
    <lineage>
        <taxon>Eukaryota</taxon>
        <taxon>Fungi</taxon>
        <taxon>Dikarya</taxon>
        <taxon>Ascomycota</taxon>
        <taxon>Pezizomycotina</taxon>
        <taxon>Dothideomycetes</taxon>
        <taxon>Dothideomycetidae</taxon>
        <taxon>Mycosphaerellales</taxon>
        <taxon>Teratosphaeriaceae</taxon>
        <taxon>Oleoguttula</taxon>
    </lineage>
</organism>
<dbReference type="EMBL" id="JAVFHQ010000029">
    <property type="protein sequence ID" value="KAK4543826.1"/>
    <property type="molecule type" value="Genomic_DNA"/>
</dbReference>